<evidence type="ECO:0000256" key="1">
    <source>
        <dbReference type="SAM" id="MobiDB-lite"/>
    </source>
</evidence>
<protein>
    <recommendedName>
        <fullName evidence="2">MADF domain-containing protein</fullName>
    </recommendedName>
</protein>
<dbReference type="AlphaFoldDB" id="A0AAU9VCV3"/>
<sequence length="302" mass="34613">MDVDFTEKLIQEVRNRPILYLLNHPDYKNNMKKLQAWREIQRELNEEVVTLKAKWKNLKDSYKKYKLSKKSTSGQAAKKLQNWTWADQMNFIDPAITLNETQGSMASLNVEEVNSTNSQSTGDVTTQDVAQDTRPQETQNAQQIYRRHRRSNPDPDPIDRMIQYLQNRRDRNRSEDKVDVKCDGVDLLFLGYADTFKKLSKRTQIKAKFDIARILMEAELSDLEAVTSNSNSTATGSFNYSVLSDTTHSPATPGNYSMISDATVTDNANYYILPQEGNTAIPTDLTTSNQNDHEQINMFHLS</sequence>
<dbReference type="InterPro" id="IPR039353">
    <property type="entry name" value="TF_Adf1"/>
</dbReference>
<organism evidence="3 4">
    <name type="scientific">Euphydryas editha</name>
    <name type="common">Edith's checkerspot</name>
    <dbReference type="NCBI Taxonomy" id="104508"/>
    <lineage>
        <taxon>Eukaryota</taxon>
        <taxon>Metazoa</taxon>
        <taxon>Ecdysozoa</taxon>
        <taxon>Arthropoda</taxon>
        <taxon>Hexapoda</taxon>
        <taxon>Insecta</taxon>
        <taxon>Pterygota</taxon>
        <taxon>Neoptera</taxon>
        <taxon>Endopterygota</taxon>
        <taxon>Lepidoptera</taxon>
        <taxon>Glossata</taxon>
        <taxon>Ditrysia</taxon>
        <taxon>Papilionoidea</taxon>
        <taxon>Nymphalidae</taxon>
        <taxon>Nymphalinae</taxon>
        <taxon>Euphydryas</taxon>
    </lineage>
</organism>
<evidence type="ECO:0000259" key="2">
    <source>
        <dbReference type="PROSITE" id="PS51029"/>
    </source>
</evidence>
<dbReference type="PROSITE" id="PS51029">
    <property type="entry name" value="MADF"/>
    <property type="match status" value="1"/>
</dbReference>
<accession>A0AAU9VCV3</accession>
<proteinExistence type="predicted"/>
<dbReference type="PANTHER" id="PTHR12243:SF67">
    <property type="entry name" value="COREPRESSOR OF PANGOLIN, ISOFORM A-RELATED"/>
    <property type="match status" value="1"/>
</dbReference>
<dbReference type="SMART" id="SM00595">
    <property type="entry name" value="MADF"/>
    <property type="match status" value="1"/>
</dbReference>
<dbReference type="PANTHER" id="PTHR12243">
    <property type="entry name" value="MADF DOMAIN TRANSCRIPTION FACTOR"/>
    <property type="match status" value="1"/>
</dbReference>
<gene>
    <name evidence="3" type="ORF">EEDITHA_LOCUS23158</name>
</gene>
<reference evidence="3" key="1">
    <citation type="submission" date="2022-03" db="EMBL/GenBank/DDBJ databases">
        <authorList>
            <person name="Tunstrom K."/>
        </authorList>
    </citation>
    <scope>NUCLEOTIDE SEQUENCE</scope>
</reference>
<feature type="compositionally biased region" description="Polar residues" evidence="1">
    <location>
        <begin position="112"/>
        <end position="130"/>
    </location>
</feature>
<name>A0AAU9VCV3_EUPED</name>
<keyword evidence="4" id="KW-1185">Reference proteome</keyword>
<dbReference type="Proteomes" id="UP001153954">
    <property type="component" value="Unassembled WGS sequence"/>
</dbReference>
<feature type="domain" description="MADF" evidence="2">
    <location>
        <begin position="8"/>
        <end position="97"/>
    </location>
</feature>
<dbReference type="Pfam" id="PF10545">
    <property type="entry name" value="MADF_DNA_bdg"/>
    <property type="match status" value="1"/>
</dbReference>
<feature type="region of interest" description="Disordered" evidence="1">
    <location>
        <begin position="112"/>
        <end position="159"/>
    </location>
</feature>
<comment type="caution">
    <text evidence="3">The sequence shown here is derived from an EMBL/GenBank/DDBJ whole genome shotgun (WGS) entry which is preliminary data.</text>
</comment>
<evidence type="ECO:0000313" key="3">
    <source>
        <dbReference type="EMBL" id="CAH2109305.1"/>
    </source>
</evidence>
<dbReference type="InterPro" id="IPR006578">
    <property type="entry name" value="MADF-dom"/>
</dbReference>
<dbReference type="EMBL" id="CAKOGL010000080">
    <property type="protein sequence ID" value="CAH2109305.1"/>
    <property type="molecule type" value="Genomic_DNA"/>
</dbReference>
<evidence type="ECO:0000313" key="4">
    <source>
        <dbReference type="Proteomes" id="UP001153954"/>
    </source>
</evidence>